<name>A0A1T4U458_9GAMM</name>
<protein>
    <submittedName>
        <fullName evidence="1">Uncharacterized protein</fullName>
    </submittedName>
</protein>
<dbReference type="AlphaFoldDB" id="A0A1T4U458"/>
<evidence type="ECO:0000313" key="1">
    <source>
        <dbReference type="EMBL" id="SKA47390.1"/>
    </source>
</evidence>
<keyword evidence="2" id="KW-1185">Reference proteome</keyword>
<gene>
    <name evidence="1" type="ORF">SAMN02745132_00722</name>
</gene>
<organism evidence="1 2">
    <name type="scientific">Enterovibrio nigricans DSM 22720</name>
    <dbReference type="NCBI Taxonomy" id="1121868"/>
    <lineage>
        <taxon>Bacteria</taxon>
        <taxon>Pseudomonadati</taxon>
        <taxon>Pseudomonadota</taxon>
        <taxon>Gammaproteobacteria</taxon>
        <taxon>Vibrionales</taxon>
        <taxon>Vibrionaceae</taxon>
        <taxon>Enterovibrio</taxon>
    </lineage>
</organism>
<evidence type="ECO:0000313" key="2">
    <source>
        <dbReference type="Proteomes" id="UP000190162"/>
    </source>
</evidence>
<sequence length="146" mass="16973">MPIVCAGLTQVRGNDHDRESSRAWIDRTYHLVVLVCRKDKHQMNNDKSNAYSVERKLRLNDVLSQEVQEQIASIAGIQSVTARKHCMVVTYDVRDITLERIESRVNIPYSQSLWQRLRRSLYHYGDRNLADGAQHVPHCCNKISKR</sequence>
<dbReference type="EMBL" id="FUXU01000005">
    <property type="protein sequence ID" value="SKA47390.1"/>
    <property type="molecule type" value="Genomic_DNA"/>
</dbReference>
<reference evidence="2" key="1">
    <citation type="submission" date="2017-02" db="EMBL/GenBank/DDBJ databases">
        <authorList>
            <person name="Varghese N."/>
            <person name="Submissions S."/>
        </authorList>
    </citation>
    <scope>NUCLEOTIDE SEQUENCE [LARGE SCALE GENOMIC DNA]</scope>
    <source>
        <strain evidence="2">DSM 22720</strain>
    </source>
</reference>
<proteinExistence type="predicted"/>
<accession>A0A1T4U458</accession>
<dbReference type="Proteomes" id="UP000190162">
    <property type="component" value="Unassembled WGS sequence"/>
</dbReference>